<evidence type="ECO:0000313" key="1">
    <source>
        <dbReference type="EMBL" id="QLH61652.1"/>
    </source>
</evidence>
<gene>
    <name evidence="1" type="ORF">SYMBAF_00100</name>
</gene>
<protein>
    <submittedName>
        <fullName evidence="1">Uncharacterized protein</fullName>
    </submittedName>
</protein>
<dbReference type="EMBL" id="CP050855">
    <property type="protein sequence ID" value="QLH61652.1"/>
    <property type="molecule type" value="Genomic_DNA"/>
</dbReference>
<organism evidence="1 2">
    <name type="scientific">Serratia symbiotica</name>
    <dbReference type="NCBI Taxonomy" id="138074"/>
    <lineage>
        <taxon>Bacteria</taxon>
        <taxon>Pseudomonadati</taxon>
        <taxon>Pseudomonadota</taxon>
        <taxon>Gammaproteobacteria</taxon>
        <taxon>Enterobacterales</taxon>
        <taxon>Yersiniaceae</taxon>
        <taxon>Serratia</taxon>
    </lineage>
</organism>
<reference evidence="1 2" key="1">
    <citation type="journal article" date="2014" name="Genome Announc.">
        <title>Whole-Genome Sequence of Serratia symbiotica Strain CWBI-2.3T, a Free-Living Symbiont of the Black Bean Aphid Aphis fabae.</title>
        <authorList>
            <person name="Foray V."/>
            <person name="Grigorescu A.S."/>
            <person name="Sabri A."/>
            <person name="Haubruge E."/>
            <person name="Lognay G."/>
            <person name="Francis F."/>
            <person name="Fauconnier M.L."/>
            <person name="Hance T."/>
            <person name="Thonart P."/>
        </authorList>
    </citation>
    <scope>NUCLEOTIDE SEQUENCE [LARGE SCALE GENOMIC DNA]</scope>
    <source>
        <strain evidence="1">CWBI-2.3</strain>
    </source>
</reference>
<dbReference type="AlphaFoldDB" id="A0A7D5SF74"/>
<proteinExistence type="predicted"/>
<dbReference type="Proteomes" id="UP000042738">
    <property type="component" value="Chromosome"/>
</dbReference>
<name>A0A7D5SF74_9GAMM</name>
<dbReference type="RefSeq" id="WP_152609058.1">
    <property type="nucleotide sequence ID" value="NZ_CP050855.1"/>
</dbReference>
<sequence length="92" mass="10842">MKKKHILQQVMRENFSWLKFDKFTSFMVKLFHNKMLSFLLYDINQVTNLKDGKMNNSTIKPTKKLKVKRVDVTKLKEQQKKVLSCGMTCGAN</sequence>
<dbReference type="GeneID" id="93734931"/>
<evidence type="ECO:0000313" key="2">
    <source>
        <dbReference type="Proteomes" id="UP000042738"/>
    </source>
</evidence>
<accession>A0A7D5SF74</accession>